<protein>
    <recommendedName>
        <fullName evidence="1">YcaO domain-containing protein</fullName>
    </recommendedName>
</protein>
<dbReference type="AlphaFoldDB" id="A0AAI9AIQ2"/>
<dbReference type="PROSITE" id="PS51664">
    <property type="entry name" value="YCAO"/>
    <property type="match status" value="1"/>
</dbReference>
<sequence length="396" mass="46988">MKSIIECNLNYKNFLDATLCECKAKNLPFKSFGKGFNQNEAKISAIGEMNERILTRNYFEEYYINNLYPEAIITDKFLNSKLYEFYDIKNLEKEDLFDFNSDIFDILSIPFIHKQSGKYIYFPINLIHNIYASNGMAFHTNLKDAYYNAKSEIIERFVKFQVIKYGLPLPKIAHPYNSEKIQIYDATLDGKYPVMAASFIENDEVILSFGCDLDKNKAINKAYLELLQTEFKERGRFLDDIDYIKEPVNLTQHFINLSGDIHSNFLKKPYFDKANWNFETLNVFNKDEYFRIYRYKNFIAIQVIIPEISEVYPIDDLKYYNINKGKFIRNDILNLKNKQKVLNYLYENAVWDIGEFIGVIFNKKYTIEEIDKLYEGYEFDEKYKNILSLSKELNEI</sequence>
<dbReference type="EMBL" id="ABCJ01000001">
    <property type="protein sequence ID" value="EDM24204.1"/>
    <property type="molecule type" value="Genomic_DNA"/>
</dbReference>
<proteinExistence type="predicted"/>
<comment type="caution">
    <text evidence="2">The sequence shown here is derived from an EMBL/GenBank/DDBJ whole genome shotgun (WGS) entry which is preliminary data.</text>
</comment>
<gene>
    <name evidence="2" type="ORF">CMTB2_01773</name>
</gene>
<evidence type="ECO:0000313" key="2">
    <source>
        <dbReference type="EMBL" id="EDM24204.1"/>
    </source>
</evidence>
<organism evidence="2 3">
    <name type="scientific">Caminibacter mediatlanticus TB-2</name>
    <dbReference type="NCBI Taxonomy" id="391592"/>
    <lineage>
        <taxon>Bacteria</taxon>
        <taxon>Pseudomonadati</taxon>
        <taxon>Campylobacterota</taxon>
        <taxon>Epsilonproteobacteria</taxon>
        <taxon>Nautiliales</taxon>
        <taxon>Nautiliaceae</taxon>
        <taxon>Caminibacter</taxon>
    </lineage>
</organism>
<dbReference type="PANTHER" id="PTHR37809:SF1">
    <property type="entry name" value="RIBOSOMAL PROTEIN S12 METHYLTHIOTRANSFERASE ACCESSORY FACTOR YCAO"/>
    <property type="match status" value="1"/>
</dbReference>
<evidence type="ECO:0000259" key="1">
    <source>
        <dbReference type="PROSITE" id="PS51664"/>
    </source>
</evidence>
<reference evidence="2 3" key="1">
    <citation type="journal article" date="2011" name="Stand. Genomic Sci.">
        <title>Draft genome sequence of Caminibacter mediatlanticus strain TB-2, an epsilonproteobacterium isolated from a deep-sea hydrothermal vent.</title>
        <authorList>
            <person name="Giovannelli D."/>
            <person name="Ferriera S."/>
            <person name="Johnson J."/>
            <person name="Kravitz S."/>
            <person name="Perez-Rodriguez I."/>
            <person name="Ricci J."/>
            <person name="O'Brien C."/>
            <person name="Voordeckers J.W."/>
            <person name="Bini E."/>
            <person name="Vetriani C."/>
        </authorList>
    </citation>
    <scope>NUCLEOTIDE SEQUENCE [LARGE SCALE GENOMIC DNA]</scope>
    <source>
        <strain evidence="2 3">TB-2</strain>
    </source>
</reference>
<dbReference type="PANTHER" id="PTHR37809">
    <property type="entry name" value="RIBOSOMAL PROTEIN S12 METHYLTHIOTRANSFERASE ACCESSORY FACTOR YCAO"/>
    <property type="match status" value="1"/>
</dbReference>
<dbReference type="Pfam" id="PF02624">
    <property type="entry name" value="YcaO"/>
    <property type="match status" value="1"/>
</dbReference>
<accession>A0AAI9AIQ2</accession>
<name>A0AAI9AIQ2_9BACT</name>
<evidence type="ECO:0000313" key="3">
    <source>
        <dbReference type="Proteomes" id="UP000003288"/>
    </source>
</evidence>
<dbReference type="Gene3D" id="3.30.160.660">
    <property type="match status" value="1"/>
</dbReference>
<dbReference type="InterPro" id="IPR003776">
    <property type="entry name" value="YcaO-like_dom"/>
</dbReference>
<dbReference type="RefSeq" id="WP_007472920.1">
    <property type="nucleotide sequence ID" value="NZ_ABCJ01000001.1"/>
</dbReference>
<feature type="domain" description="YcaO" evidence="1">
    <location>
        <begin position="33"/>
        <end position="396"/>
    </location>
</feature>
<dbReference type="Proteomes" id="UP000003288">
    <property type="component" value="Unassembled WGS sequence"/>
</dbReference>